<accession>A0A2N0UJA2</accession>
<keyword evidence="2" id="KW-1185">Reference proteome</keyword>
<dbReference type="Pfam" id="PF19538">
    <property type="entry name" value="DUF6062"/>
    <property type="match status" value="1"/>
</dbReference>
<dbReference type="Proteomes" id="UP000233425">
    <property type="component" value="Unassembled WGS sequence"/>
</dbReference>
<dbReference type="GeneID" id="93767770"/>
<gene>
    <name evidence="1" type="ORF">RBATCC27255_01934</name>
</gene>
<dbReference type="EMBL" id="NNSR01000073">
    <property type="protein sequence ID" value="PKD27066.1"/>
    <property type="molecule type" value="Genomic_DNA"/>
</dbReference>
<evidence type="ECO:0008006" key="3">
    <source>
        <dbReference type="Google" id="ProtNLM"/>
    </source>
</evidence>
<dbReference type="RefSeq" id="WP_101029833.1">
    <property type="nucleotide sequence ID" value="NZ_CABMMZ010000073.1"/>
</dbReference>
<dbReference type="InterPro" id="IPR045706">
    <property type="entry name" value="DUF6062"/>
</dbReference>
<dbReference type="AlphaFoldDB" id="A0A2N0UJA2"/>
<organism evidence="1 2">
    <name type="scientific">Ruminococcus bromii</name>
    <dbReference type="NCBI Taxonomy" id="40518"/>
    <lineage>
        <taxon>Bacteria</taxon>
        <taxon>Bacillati</taxon>
        <taxon>Bacillota</taxon>
        <taxon>Clostridia</taxon>
        <taxon>Eubacteriales</taxon>
        <taxon>Oscillospiraceae</taxon>
        <taxon>Ruminococcus</taxon>
    </lineage>
</organism>
<comment type="caution">
    <text evidence="1">The sequence shown here is derived from an EMBL/GenBank/DDBJ whole genome shotgun (WGS) entry which is preliminary data.</text>
</comment>
<evidence type="ECO:0000313" key="1">
    <source>
        <dbReference type="EMBL" id="PKD27066.1"/>
    </source>
</evidence>
<reference evidence="1" key="1">
    <citation type="journal article" date="2018" name="Environ. Microbiol.">
        <title>Sporulation capability and amylosome conservation among diverse human colonic and rumen isolates of the keystone starch-degrader Ruminococcus bromii.</title>
        <authorList>
            <person name="Mukhopadhya I."/>
            <person name="Morais S."/>
            <person name="Laverde-Gomez J."/>
            <person name="Sheridan P.O."/>
            <person name="Walker A.W."/>
            <person name="Kelly W."/>
            <person name="Klieve A.V."/>
            <person name="Ouwerkerk D."/>
            <person name="Duncan S.H."/>
            <person name="Louis P."/>
            <person name="Koropatkin N."/>
            <person name="Cockburn D."/>
            <person name="Kibler R."/>
            <person name="Cooper P.J."/>
            <person name="Sandoval C."/>
            <person name="Crost E."/>
            <person name="Juge N."/>
            <person name="Bayer E.A."/>
            <person name="Flint H.J."/>
        </authorList>
    </citation>
    <scope>NUCLEOTIDE SEQUENCE [LARGE SCALE GENOMIC DNA]</scope>
    <source>
        <strain evidence="1">ATCC 27255</strain>
    </source>
</reference>
<name>A0A2N0UJA2_9FIRM</name>
<proteinExistence type="predicted"/>
<sequence length="229" mass="27014">MKETICTIPINDIFMPKCGCPFCRMESMLEEQYVKFITGDAMMEPNIRIETNKKGFCHRHFSQMFEKGQKLPNALILESHLQEIIDNDMPKKLKGKPDKKQLEVIKKRLDSCYVCDRIEWDMHHFCDTIFVEWAKGEEFYKLYNEQPFICFKHYDFIMNVATQKSKLPSKLLPQFCAETAGLTKNYLLSLKEDITYFCSMFDYRNQGKDWGTSKDSIERSVEFLTGEKP</sequence>
<protein>
    <recommendedName>
        <fullName evidence="3">ABC transporter substrate-binding protein</fullName>
    </recommendedName>
</protein>
<evidence type="ECO:0000313" key="2">
    <source>
        <dbReference type="Proteomes" id="UP000233425"/>
    </source>
</evidence>